<accession>A0A1I0BM54</accession>
<keyword evidence="3" id="KW-0813">Transport</keyword>
<dbReference type="InterPro" id="IPR038770">
    <property type="entry name" value="Na+/solute_symporter_sf"/>
</dbReference>
<dbReference type="Gene3D" id="1.20.1530.20">
    <property type="match status" value="1"/>
</dbReference>
<evidence type="ECO:0000313" key="10">
    <source>
        <dbReference type="Proteomes" id="UP000199568"/>
    </source>
</evidence>
<feature type="transmembrane region" description="Helical" evidence="8">
    <location>
        <begin position="200"/>
        <end position="220"/>
    </location>
</feature>
<evidence type="ECO:0000256" key="4">
    <source>
        <dbReference type="ARBA" id="ARBA00022475"/>
    </source>
</evidence>
<dbReference type="OrthoDB" id="9798064at2"/>
<evidence type="ECO:0000256" key="1">
    <source>
        <dbReference type="ARBA" id="ARBA00004651"/>
    </source>
</evidence>
<dbReference type="PANTHER" id="PTHR36838">
    <property type="entry name" value="AUXIN EFFLUX CARRIER FAMILY PROTEIN"/>
    <property type="match status" value="1"/>
</dbReference>
<feature type="transmembrane region" description="Helical" evidence="8">
    <location>
        <begin position="100"/>
        <end position="123"/>
    </location>
</feature>
<evidence type="ECO:0000256" key="3">
    <source>
        <dbReference type="ARBA" id="ARBA00022448"/>
    </source>
</evidence>
<dbReference type="Pfam" id="PF03547">
    <property type="entry name" value="Mem_trans"/>
    <property type="match status" value="1"/>
</dbReference>
<name>A0A1I0BM54_9FIRM</name>
<dbReference type="GO" id="GO:0005886">
    <property type="term" value="C:plasma membrane"/>
    <property type="evidence" value="ECO:0007669"/>
    <property type="project" value="UniProtKB-SubCell"/>
</dbReference>
<dbReference type="AlphaFoldDB" id="A0A1I0BM54"/>
<evidence type="ECO:0000256" key="8">
    <source>
        <dbReference type="SAM" id="Phobius"/>
    </source>
</evidence>
<keyword evidence="10" id="KW-1185">Reference proteome</keyword>
<feature type="transmembrane region" description="Helical" evidence="8">
    <location>
        <begin position="262"/>
        <end position="282"/>
    </location>
</feature>
<keyword evidence="7 8" id="KW-0472">Membrane</keyword>
<feature type="transmembrane region" description="Helical" evidence="8">
    <location>
        <begin position="6"/>
        <end position="24"/>
    </location>
</feature>
<dbReference type="PANTHER" id="PTHR36838:SF1">
    <property type="entry name" value="SLR1864 PROTEIN"/>
    <property type="match status" value="1"/>
</dbReference>
<organism evidence="9 10">
    <name type="scientific">Natronincola peptidivorans</name>
    <dbReference type="NCBI Taxonomy" id="426128"/>
    <lineage>
        <taxon>Bacteria</taxon>
        <taxon>Bacillati</taxon>
        <taxon>Bacillota</taxon>
        <taxon>Clostridia</taxon>
        <taxon>Peptostreptococcales</taxon>
        <taxon>Natronincolaceae</taxon>
        <taxon>Natronincola</taxon>
    </lineage>
</organism>
<feature type="transmembrane region" description="Helical" evidence="8">
    <location>
        <begin position="67"/>
        <end position="88"/>
    </location>
</feature>
<keyword evidence="6 8" id="KW-1133">Transmembrane helix</keyword>
<evidence type="ECO:0000256" key="5">
    <source>
        <dbReference type="ARBA" id="ARBA00022692"/>
    </source>
</evidence>
<feature type="transmembrane region" description="Helical" evidence="8">
    <location>
        <begin position="227"/>
        <end position="250"/>
    </location>
</feature>
<keyword evidence="5 8" id="KW-0812">Transmembrane</keyword>
<evidence type="ECO:0000313" key="9">
    <source>
        <dbReference type="EMBL" id="SET08032.1"/>
    </source>
</evidence>
<comment type="similarity">
    <text evidence="2">Belongs to the auxin efflux carrier (TC 2.A.69) family.</text>
</comment>
<feature type="transmembrane region" description="Helical" evidence="8">
    <location>
        <begin position="129"/>
        <end position="149"/>
    </location>
</feature>
<dbReference type="RefSeq" id="WP_090441169.1">
    <property type="nucleotide sequence ID" value="NZ_FOHU01000004.1"/>
</dbReference>
<comment type="subcellular location">
    <subcellularLocation>
        <location evidence="1">Cell membrane</location>
        <topology evidence="1">Multi-pass membrane protein</topology>
    </subcellularLocation>
</comment>
<dbReference type="Proteomes" id="UP000199568">
    <property type="component" value="Unassembled WGS sequence"/>
</dbReference>
<feature type="transmembrane region" description="Helical" evidence="8">
    <location>
        <begin position="169"/>
        <end position="188"/>
    </location>
</feature>
<evidence type="ECO:0000256" key="6">
    <source>
        <dbReference type="ARBA" id="ARBA00022989"/>
    </source>
</evidence>
<gene>
    <name evidence="9" type="ORF">SAMN05660297_01334</name>
</gene>
<dbReference type="InterPro" id="IPR004776">
    <property type="entry name" value="Mem_transp_PIN-like"/>
</dbReference>
<feature type="transmembrane region" description="Helical" evidence="8">
    <location>
        <begin position="289"/>
        <end position="310"/>
    </location>
</feature>
<keyword evidence="4" id="KW-1003">Cell membrane</keyword>
<protein>
    <submittedName>
        <fullName evidence="9">Uncharacterized protein</fullName>
    </submittedName>
</protein>
<proteinExistence type="inferred from homology"/>
<evidence type="ECO:0000256" key="7">
    <source>
        <dbReference type="ARBA" id="ARBA00023136"/>
    </source>
</evidence>
<reference evidence="9 10" key="1">
    <citation type="submission" date="2016-10" db="EMBL/GenBank/DDBJ databases">
        <authorList>
            <person name="de Groot N.N."/>
        </authorList>
    </citation>
    <scope>NUCLEOTIDE SEQUENCE [LARGE SCALE GENOMIC DNA]</scope>
    <source>
        <strain evidence="9 10">DSM 18979</strain>
    </source>
</reference>
<dbReference type="GO" id="GO:0055085">
    <property type="term" value="P:transmembrane transport"/>
    <property type="evidence" value="ECO:0007669"/>
    <property type="project" value="InterPro"/>
</dbReference>
<dbReference type="EMBL" id="FOHU01000004">
    <property type="protein sequence ID" value="SET08032.1"/>
    <property type="molecule type" value="Genomic_DNA"/>
</dbReference>
<evidence type="ECO:0000256" key="2">
    <source>
        <dbReference type="ARBA" id="ARBA00010145"/>
    </source>
</evidence>
<sequence length="312" mass="34725">MIAADGLHSALSILFIILIGYALTHIGMFNQEVSRLFSKIVINVSLPALVYSNLIKTYSKDMLMESGLGLAISIITMILSFMIGMLVGKLLKIKTERIGLFASMFAMGNTLFIGLPVNISVFGQQSLPYVLLFYMGNTIMFWTVIVYSIRQDKEKGIRKLLGWDNVKRIFSPPLIAYFIGMSVILLNISTPKFVFDTFSYIGQLTTPLSLLFIGIVIYSVNLKDIEFDLSVAAIMIGRYIVSPLLVYIFVKDLSIPLLMKRVFIMEAAMPVMTLIAIVAQAYDADYKYATVIASISTLISLIVIPIYSVILS</sequence>